<reference evidence="3 4" key="1">
    <citation type="submission" date="2017-07" db="EMBL/GenBank/DDBJ databases">
        <title>The genome sequence of Paludifilum halophilum highlights mechanisms for microbial adaptation to high salt environemnts.</title>
        <authorList>
            <person name="Belbahri L."/>
        </authorList>
    </citation>
    <scope>NUCLEOTIDE SEQUENCE [LARGE SCALE GENOMIC DNA]</scope>
    <source>
        <strain evidence="3 4">DSM 102817</strain>
    </source>
</reference>
<dbReference type="InterPro" id="IPR036465">
    <property type="entry name" value="vWFA_dom_sf"/>
</dbReference>
<evidence type="ECO:0000313" key="3">
    <source>
        <dbReference type="EMBL" id="OYD06133.1"/>
    </source>
</evidence>
<protein>
    <recommendedName>
        <fullName evidence="2">VWFA domain-containing protein</fullName>
    </recommendedName>
</protein>
<dbReference type="InterPro" id="IPR002035">
    <property type="entry name" value="VWF_A"/>
</dbReference>
<keyword evidence="4" id="KW-1185">Reference proteome</keyword>
<dbReference type="AlphaFoldDB" id="A0A235B1H8"/>
<dbReference type="EMBL" id="NOWF01000019">
    <property type="protein sequence ID" value="OYD06133.1"/>
    <property type="molecule type" value="Genomic_DNA"/>
</dbReference>
<dbReference type="SUPFAM" id="SSF53300">
    <property type="entry name" value="vWA-like"/>
    <property type="match status" value="1"/>
</dbReference>
<proteinExistence type="predicted"/>
<dbReference type="PROSITE" id="PS50234">
    <property type="entry name" value="VWFA"/>
    <property type="match status" value="1"/>
</dbReference>
<name>A0A235B1H8_9BACL</name>
<gene>
    <name evidence="3" type="ORF">CHM34_17925</name>
</gene>
<feature type="domain" description="VWFA" evidence="2">
    <location>
        <begin position="1"/>
        <end position="107"/>
    </location>
</feature>
<keyword evidence="1" id="KW-0175">Coiled coil</keyword>
<feature type="coiled-coil region" evidence="1">
    <location>
        <begin position="148"/>
        <end position="222"/>
    </location>
</feature>
<evidence type="ECO:0000259" key="2">
    <source>
        <dbReference type="PROSITE" id="PS50234"/>
    </source>
</evidence>
<comment type="caution">
    <text evidence="3">The sequence shown here is derived from an EMBL/GenBank/DDBJ whole genome shotgun (WGS) entry which is preliminary data.</text>
</comment>
<dbReference type="Proteomes" id="UP000215459">
    <property type="component" value="Unassembled WGS sequence"/>
</dbReference>
<evidence type="ECO:0000313" key="4">
    <source>
        <dbReference type="Proteomes" id="UP000215459"/>
    </source>
</evidence>
<organism evidence="3 4">
    <name type="scientific">Paludifilum halophilum</name>
    <dbReference type="NCBI Taxonomy" id="1642702"/>
    <lineage>
        <taxon>Bacteria</taxon>
        <taxon>Bacillati</taxon>
        <taxon>Bacillota</taxon>
        <taxon>Bacilli</taxon>
        <taxon>Bacillales</taxon>
        <taxon>Thermoactinomycetaceae</taxon>
        <taxon>Paludifilum</taxon>
    </lineage>
</organism>
<evidence type="ECO:0000256" key="1">
    <source>
        <dbReference type="SAM" id="Coils"/>
    </source>
</evidence>
<sequence length="228" mass="26440">MDRFQPTGWTPIAASMKEAKKDLLSAKDEEAVNLVYIVSDGMETCGGDPVQAAKELNASDIQAVVNIIGFDVDNSGQKALRKVAEAGGGEYETVQNDKELRRYFDSLNTEMWLEWGRWGTDKWLNINHEYHDRLDQLRGIASGSGGFGKKIEREHKRMEEAIEYLREKNRLTDKEQEKLEDLVDDREDQLDEYRNKKYWGLRDVLKKNSDDLLSKIEKKEQEMLDKYE</sequence>
<accession>A0A235B1H8</accession>
<dbReference type="Gene3D" id="3.40.50.410">
    <property type="entry name" value="von Willebrand factor, type A domain"/>
    <property type="match status" value="1"/>
</dbReference>